<feature type="domain" description="Ribbon-helix-helix protein CopG" evidence="1">
    <location>
        <begin position="8"/>
        <end position="44"/>
    </location>
</feature>
<dbReference type="SUPFAM" id="SSF47598">
    <property type="entry name" value="Ribbon-helix-helix"/>
    <property type="match status" value="1"/>
</dbReference>
<sequence>MSKKWAVKRITVNLTSSEIEKLEKYSQETGRPLTDIIRELIRHLPEIPEAKLPPTA</sequence>
<dbReference type="AlphaFoldDB" id="A0A075X5S9"/>
<protein>
    <recommendedName>
        <fullName evidence="1">Ribbon-helix-helix protein CopG domain-containing protein</fullName>
    </recommendedName>
</protein>
<dbReference type="InterPro" id="IPR010985">
    <property type="entry name" value="Ribbon_hlx_hlx"/>
</dbReference>
<dbReference type="InterPro" id="IPR002145">
    <property type="entry name" value="CopG"/>
</dbReference>
<dbReference type="Pfam" id="PF01402">
    <property type="entry name" value="RHH_1"/>
    <property type="match status" value="1"/>
</dbReference>
<organism evidence="2">
    <name type="scientific">Hapalosiphon welwitschii UH IC-52-3</name>
    <dbReference type="NCBI Taxonomy" id="1524913"/>
    <lineage>
        <taxon>Bacteria</taxon>
        <taxon>Bacillati</taxon>
        <taxon>Cyanobacteriota</taxon>
        <taxon>Cyanophyceae</taxon>
        <taxon>Nostocales</taxon>
        <taxon>Hapalosiphonaceae</taxon>
        <taxon>Hapalosiphon</taxon>
    </lineage>
</organism>
<name>A0A075X5S9_9CYAN</name>
<dbReference type="GO" id="GO:0006355">
    <property type="term" value="P:regulation of DNA-templated transcription"/>
    <property type="evidence" value="ECO:0007669"/>
    <property type="project" value="InterPro"/>
</dbReference>
<accession>A0A075X5S9</accession>
<evidence type="ECO:0000313" key="2">
    <source>
        <dbReference type="EMBL" id="AIH14765.1"/>
    </source>
</evidence>
<reference evidence="2" key="1">
    <citation type="journal article" date="2014" name="BMC Microbiol.">
        <title>Comparative analysis of hapalindole, ambiguine and welwitindolinone gene clusters and reconstitution of indole-isonitrile biosynthesis from cyanobacteria.</title>
        <authorList>
            <person name="Micallef M.L."/>
            <person name="Sharma D."/>
            <person name="Bunn B.M."/>
            <person name="Gerwick L."/>
            <person name="Viswanathan R."/>
            <person name="Moffitt M.C."/>
        </authorList>
    </citation>
    <scope>NUCLEOTIDE SEQUENCE</scope>
    <source>
        <strain evidence="2">UH IC-52-3</strain>
    </source>
</reference>
<evidence type="ECO:0000259" key="1">
    <source>
        <dbReference type="Pfam" id="PF01402"/>
    </source>
</evidence>
<dbReference type="EMBL" id="KJ767017">
    <property type="protein sequence ID" value="AIH14765.1"/>
    <property type="molecule type" value="Genomic_DNA"/>
</dbReference>
<proteinExistence type="predicted"/>